<organism evidence="1 2">
    <name type="scientific">Paenibacillus eucommiae</name>
    <dbReference type="NCBI Taxonomy" id="1355755"/>
    <lineage>
        <taxon>Bacteria</taxon>
        <taxon>Bacillati</taxon>
        <taxon>Bacillota</taxon>
        <taxon>Bacilli</taxon>
        <taxon>Bacillales</taxon>
        <taxon>Paenibacillaceae</taxon>
        <taxon>Paenibacillus</taxon>
    </lineage>
</organism>
<sequence>MSLALLETPTPISEASNTYKLFAESDEKFVLAHRYLVWIGDNEDLDFENAAEADARVYDLVQSGLPRESLVIKTYWYICAGSEDDHLIAQRYTHYDEACEAISRAKKRWFNHQMSM</sequence>
<dbReference type="EMBL" id="JAGGLB010000030">
    <property type="protein sequence ID" value="MBP1995052.1"/>
    <property type="molecule type" value="Genomic_DNA"/>
</dbReference>
<reference evidence="1 2" key="1">
    <citation type="submission" date="2021-03" db="EMBL/GenBank/DDBJ databases">
        <title>Genomic Encyclopedia of Type Strains, Phase IV (KMG-IV): sequencing the most valuable type-strain genomes for metagenomic binning, comparative biology and taxonomic classification.</title>
        <authorList>
            <person name="Goeker M."/>
        </authorList>
    </citation>
    <scope>NUCLEOTIDE SEQUENCE [LARGE SCALE GENOMIC DNA]</scope>
    <source>
        <strain evidence="1 2">DSM 26048</strain>
    </source>
</reference>
<dbReference type="RefSeq" id="WP_209976870.1">
    <property type="nucleotide sequence ID" value="NZ_JAGGLB010000030.1"/>
</dbReference>
<dbReference type="Proteomes" id="UP001519287">
    <property type="component" value="Unassembled WGS sequence"/>
</dbReference>
<comment type="caution">
    <text evidence="1">The sequence shown here is derived from an EMBL/GenBank/DDBJ whole genome shotgun (WGS) entry which is preliminary data.</text>
</comment>
<keyword evidence="2" id="KW-1185">Reference proteome</keyword>
<evidence type="ECO:0000313" key="2">
    <source>
        <dbReference type="Proteomes" id="UP001519287"/>
    </source>
</evidence>
<name>A0ABS4J5C9_9BACL</name>
<protein>
    <submittedName>
        <fullName evidence="1">Uncharacterized protein</fullName>
    </submittedName>
</protein>
<gene>
    <name evidence="1" type="ORF">J2Z66_006694</name>
</gene>
<evidence type="ECO:0000313" key="1">
    <source>
        <dbReference type="EMBL" id="MBP1995052.1"/>
    </source>
</evidence>
<proteinExistence type="predicted"/>
<accession>A0ABS4J5C9</accession>